<dbReference type="EMBL" id="VSSQ01007023">
    <property type="protein sequence ID" value="MPM34605.1"/>
    <property type="molecule type" value="Genomic_DNA"/>
</dbReference>
<name>A0A644Z134_9ZZZZ</name>
<evidence type="ECO:0000313" key="1">
    <source>
        <dbReference type="EMBL" id="MPM34605.1"/>
    </source>
</evidence>
<reference evidence="1" key="1">
    <citation type="submission" date="2019-08" db="EMBL/GenBank/DDBJ databases">
        <authorList>
            <person name="Kucharzyk K."/>
            <person name="Murdoch R.W."/>
            <person name="Higgins S."/>
            <person name="Loffler F."/>
        </authorList>
    </citation>
    <scope>NUCLEOTIDE SEQUENCE</scope>
</reference>
<organism evidence="1">
    <name type="scientific">bioreactor metagenome</name>
    <dbReference type="NCBI Taxonomy" id="1076179"/>
    <lineage>
        <taxon>unclassified sequences</taxon>
        <taxon>metagenomes</taxon>
        <taxon>ecological metagenomes</taxon>
    </lineage>
</organism>
<accession>A0A644Z134</accession>
<gene>
    <name evidence="1" type="ORF">SDC9_81191</name>
</gene>
<dbReference type="AlphaFoldDB" id="A0A644Z134"/>
<protein>
    <submittedName>
        <fullName evidence="1">Uncharacterized protein</fullName>
    </submittedName>
</protein>
<comment type="caution">
    <text evidence="1">The sequence shown here is derived from an EMBL/GenBank/DDBJ whole genome shotgun (WGS) entry which is preliminary data.</text>
</comment>
<sequence>MAFEKSVCREYLTADAFFQEKSDDVQSKGQNDKYAANPLGCPGQLRVGGFCLVLGQEGVGHAADGAGQARALAGLEQHHQN</sequence>
<proteinExistence type="predicted"/>